<organism evidence="2 3">
    <name type="scientific">Marine Group III euryarchaeote</name>
    <dbReference type="NCBI Taxonomy" id="2173149"/>
    <lineage>
        <taxon>Archaea</taxon>
        <taxon>Methanobacteriati</taxon>
        <taxon>Thermoplasmatota</taxon>
        <taxon>Thermoplasmata</taxon>
        <taxon>Candidatus Thermoprofundales</taxon>
    </lineage>
</organism>
<accession>A0A7J4GX19</accession>
<gene>
    <name evidence="2" type="ORF">EYQ70_04160</name>
</gene>
<proteinExistence type="predicted"/>
<reference evidence="3" key="1">
    <citation type="journal article" date="2019" name="bioRxiv">
        <title>Genome diversification in globally distributed novel marine Proteobacteria is linked to environmental adaptation.</title>
        <authorList>
            <person name="Zhou Z."/>
            <person name="Tran P.Q."/>
            <person name="Kieft K."/>
            <person name="Anantharaman K."/>
        </authorList>
    </citation>
    <scope>NUCLEOTIDE SEQUENCE [LARGE SCALE GENOMIC DNA]</scope>
</reference>
<evidence type="ECO:0000313" key="3">
    <source>
        <dbReference type="Proteomes" id="UP000585802"/>
    </source>
</evidence>
<name>A0A7J4GX19_9ARCH</name>
<sequence>MDFEEIVCYSQTVILALLAIGYIVNFMKEDKTIKKKVETKCPSCDFKIQDKNVQYCAKCGNMLSHSDGLSLEK</sequence>
<dbReference type="Proteomes" id="UP000585802">
    <property type="component" value="Unassembled WGS sequence"/>
</dbReference>
<feature type="transmembrane region" description="Helical" evidence="1">
    <location>
        <begin position="6"/>
        <end position="26"/>
    </location>
</feature>
<evidence type="ECO:0000256" key="1">
    <source>
        <dbReference type="SAM" id="Phobius"/>
    </source>
</evidence>
<dbReference type="AlphaFoldDB" id="A0A7J4GX19"/>
<keyword evidence="1" id="KW-0812">Transmembrane</keyword>
<dbReference type="EMBL" id="DUCX01000070">
    <property type="protein sequence ID" value="HIF37572.1"/>
    <property type="molecule type" value="Genomic_DNA"/>
</dbReference>
<keyword evidence="1" id="KW-1133">Transmembrane helix</keyword>
<protein>
    <submittedName>
        <fullName evidence="2">Uncharacterized protein</fullName>
    </submittedName>
</protein>
<comment type="caution">
    <text evidence="2">The sequence shown here is derived from an EMBL/GenBank/DDBJ whole genome shotgun (WGS) entry which is preliminary data.</text>
</comment>
<keyword evidence="1" id="KW-0472">Membrane</keyword>
<evidence type="ECO:0000313" key="2">
    <source>
        <dbReference type="EMBL" id="HIF37572.1"/>
    </source>
</evidence>